<organism evidence="1 2">
    <name type="scientific">Puccinia coronata f. sp. avenae</name>
    <dbReference type="NCBI Taxonomy" id="200324"/>
    <lineage>
        <taxon>Eukaryota</taxon>
        <taxon>Fungi</taxon>
        <taxon>Dikarya</taxon>
        <taxon>Basidiomycota</taxon>
        <taxon>Pucciniomycotina</taxon>
        <taxon>Pucciniomycetes</taxon>
        <taxon>Pucciniales</taxon>
        <taxon>Pucciniaceae</taxon>
        <taxon>Puccinia</taxon>
    </lineage>
</organism>
<reference evidence="1 2" key="1">
    <citation type="submission" date="2017-11" db="EMBL/GenBank/DDBJ databases">
        <title>De novo assembly and phasing of dikaryotic genomes from two isolates of Puccinia coronata f. sp. avenae, the causal agent of oat crown rust.</title>
        <authorList>
            <person name="Miller M.E."/>
            <person name="Zhang Y."/>
            <person name="Omidvar V."/>
            <person name="Sperschneider J."/>
            <person name="Schwessinger B."/>
            <person name="Raley C."/>
            <person name="Palmer J.M."/>
            <person name="Garnica D."/>
            <person name="Upadhyaya N."/>
            <person name="Rathjen J."/>
            <person name="Taylor J.M."/>
            <person name="Park R.F."/>
            <person name="Dodds P.N."/>
            <person name="Hirsch C.D."/>
            <person name="Kianian S.F."/>
            <person name="Figueroa M."/>
        </authorList>
    </citation>
    <scope>NUCLEOTIDE SEQUENCE [LARGE SCALE GENOMIC DNA]</scope>
    <source>
        <strain evidence="1">12NC29</strain>
    </source>
</reference>
<sequence>MNLNNFTLGLVGFSTLTVHIFAAEWRKDMRFFQIRSSDFDKSHQYRILPKSFKETQPFHRDQKVIAEFEWNPEATGGTFRNKSSDPINFLVKYPKRYDFLHQQNLPKDDGVAITFPHPLPTEGCLMYLK</sequence>
<gene>
    <name evidence="1" type="ORF">PCANC_11566</name>
</gene>
<comment type="caution">
    <text evidence="1">The sequence shown here is derived from an EMBL/GenBank/DDBJ whole genome shotgun (WGS) entry which is preliminary data.</text>
</comment>
<keyword evidence="2" id="KW-1185">Reference proteome</keyword>
<name>A0A2N5V7V9_9BASI</name>
<dbReference type="EMBL" id="PGCJ01000122">
    <property type="protein sequence ID" value="PLW46095.1"/>
    <property type="molecule type" value="Genomic_DNA"/>
</dbReference>
<accession>A0A2N5V7V9</accession>
<proteinExistence type="predicted"/>
<protein>
    <submittedName>
        <fullName evidence="1">Uncharacterized protein</fullName>
    </submittedName>
</protein>
<dbReference type="Proteomes" id="UP000235388">
    <property type="component" value="Unassembled WGS sequence"/>
</dbReference>
<evidence type="ECO:0000313" key="1">
    <source>
        <dbReference type="EMBL" id="PLW46095.1"/>
    </source>
</evidence>
<evidence type="ECO:0000313" key="2">
    <source>
        <dbReference type="Proteomes" id="UP000235388"/>
    </source>
</evidence>
<dbReference type="AlphaFoldDB" id="A0A2N5V7V9"/>